<evidence type="ECO:0000313" key="2">
    <source>
        <dbReference type="EMBL" id="KAK6616831.1"/>
    </source>
</evidence>
<feature type="compositionally biased region" description="Polar residues" evidence="1">
    <location>
        <begin position="374"/>
        <end position="417"/>
    </location>
</feature>
<feature type="region of interest" description="Disordered" evidence="1">
    <location>
        <begin position="374"/>
        <end position="419"/>
    </location>
</feature>
<organism evidence="2 3">
    <name type="scientific">Polyplax serrata</name>
    <name type="common">Common mouse louse</name>
    <dbReference type="NCBI Taxonomy" id="468196"/>
    <lineage>
        <taxon>Eukaryota</taxon>
        <taxon>Metazoa</taxon>
        <taxon>Ecdysozoa</taxon>
        <taxon>Arthropoda</taxon>
        <taxon>Hexapoda</taxon>
        <taxon>Insecta</taxon>
        <taxon>Pterygota</taxon>
        <taxon>Neoptera</taxon>
        <taxon>Paraneoptera</taxon>
        <taxon>Psocodea</taxon>
        <taxon>Troctomorpha</taxon>
        <taxon>Phthiraptera</taxon>
        <taxon>Anoplura</taxon>
        <taxon>Polyplacidae</taxon>
        <taxon>Polyplax</taxon>
    </lineage>
</organism>
<comment type="caution">
    <text evidence="2">The sequence shown here is derived from an EMBL/GenBank/DDBJ whole genome shotgun (WGS) entry which is preliminary data.</text>
</comment>
<feature type="region of interest" description="Disordered" evidence="1">
    <location>
        <begin position="1000"/>
        <end position="1021"/>
    </location>
</feature>
<dbReference type="EMBL" id="JAWJWE010000047">
    <property type="protein sequence ID" value="KAK6616831.1"/>
    <property type="molecule type" value="Genomic_DNA"/>
</dbReference>
<feature type="region of interest" description="Disordered" evidence="1">
    <location>
        <begin position="798"/>
        <end position="899"/>
    </location>
</feature>
<evidence type="ECO:0000256" key="1">
    <source>
        <dbReference type="SAM" id="MobiDB-lite"/>
    </source>
</evidence>
<sequence>MDKKKDGAEEICFVCGGFQNLNHYLLNIKPTTTSEPYFPFLETHEPPRKYAGSVSTNQVKCCYLCYILLMQQWKNYERENTPHSRRLYWLKRSDNLPFTGANMGLQGEYASQVLGLSADFLRENNKTVSELHHQPLQHESNDNCLKMEATVEGVLDLRNINKECPKLTEHEKPLFTNSEGSSRGADILDLSMPDKNSMTEVCYVCGDEFRRGSLSNISAMPVDLKNKEGKLSEDVPSQEPFYPSLMLHPRPSRSRPMDSTGHVQACSACQRHLLQQWHAYSVQGTDHSERNYILRKRQTPSLDTTTFICYTCALEYPSNSIRLLYCCPNNEKEMYFPFINSLKPPPGASPISPQGMVQVCCICYKTIPQKHQVFSKQSSPEDASLSNKNSPRTDLKSPSPSTRISSQATNMASNHSGVSDIRFKPYELQRYTTSPNGVSSRPLKGQQSNEPNGQQEKSQQSFRCYICARTCSLSSMQWLSTSAEGMNSHAMHFPCLRTVSRKSENSCMDSHGRILACCNCFNHLASQWESLESDRVPLEHRRYELPSPSPSMGGTPRSWNDGTPPPPSPASQGSSVYCYLCGLHSDLTLARVLYSKPQGRSAPYFPILLKHTPANNVEQLRDDGSALVCTFCYHSLLAQWRYFESNNSDATSQQDREYNTRDYSCYVCGVTTYRKRVRALPVKDFPFLRDHKQPEKSLLLENGDFAVVCLDCYETLRTQSQEYERWGLPVDKREYNWITQPPPPEDSPEAAVARLPSGQRSEKMVENKGRVPPALTRVNKKICSPKITEKKLNTVPLAKVHGEEKSDSAVSKSSKNCSGNSSGLGAGNLPNSHNSQSRSFAAALRNLAKNAGPNDEPDQVIADSDNSYKKEKSALDEKFSGRSGFQPYRSEDRERVPASSLPIPYPGSLQSAAYAAYHSALYSPSHLQHVYRLEEQLYLERCGMLRSPVYPPISAPFAHPVYPIRYPPPPDLMATSMALMSPVMHERLKLEEEQRLRDRLRQEELERDKRKTMIMDHQPRR</sequence>
<dbReference type="PANTHER" id="PTHR40240:SF1">
    <property type="entry name" value="PLEXUS, ISOFORM A"/>
    <property type="match status" value="1"/>
</dbReference>
<proteinExistence type="predicted"/>
<accession>A0AAN8NHW0</accession>
<dbReference type="AlphaFoldDB" id="A0AAN8NHW0"/>
<dbReference type="PANTHER" id="PTHR40240">
    <property type="entry name" value="PLEXUS, ISOFORM A"/>
    <property type="match status" value="1"/>
</dbReference>
<protein>
    <recommendedName>
        <fullName evidence="4">Genetic suppressor element-like domain-containing protein</fullName>
    </recommendedName>
</protein>
<reference evidence="2 3" key="1">
    <citation type="submission" date="2023-10" db="EMBL/GenBank/DDBJ databases">
        <title>Genomes of two closely related lineages of the louse Polyplax serrata with different host specificities.</title>
        <authorList>
            <person name="Martinu J."/>
            <person name="Tarabai H."/>
            <person name="Stefka J."/>
            <person name="Hypsa V."/>
        </authorList>
    </citation>
    <scope>NUCLEOTIDE SEQUENCE [LARGE SCALE GENOMIC DNA]</scope>
    <source>
        <strain evidence="2">HR10_N</strain>
    </source>
</reference>
<feature type="compositionally biased region" description="Basic and acidic residues" evidence="1">
    <location>
        <begin position="760"/>
        <end position="769"/>
    </location>
</feature>
<feature type="region of interest" description="Disordered" evidence="1">
    <location>
        <begin position="740"/>
        <end position="771"/>
    </location>
</feature>
<feature type="compositionally biased region" description="Basic and acidic residues" evidence="1">
    <location>
        <begin position="866"/>
        <end position="880"/>
    </location>
</feature>
<evidence type="ECO:0000313" key="3">
    <source>
        <dbReference type="Proteomes" id="UP001372834"/>
    </source>
</evidence>
<name>A0AAN8NHW0_POLSC</name>
<feature type="region of interest" description="Disordered" evidence="1">
    <location>
        <begin position="542"/>
        <end position="570"/>
    </location>
</feature>
<dbReference type="Proteomes" id="UP001372834">
    <property type="component" value="Unassembled WGS sequence"/>
</dbReference>
<feature type="compositionally biased region" description="Low complexity" evidence="1">
    <location>
        <begin position="811"/>
        <end position="832"/>
    </location>
</feature>
<gene>
    <name evidence="2" type="ORF">RUM43_014972</name>
</gene>
<feature type="region of interest" description="Disordered" evidence="1">
    <location>
        <begin position="433"/>
        <end position="457"/>
    </location>
</feature>
<evidence type="ECO:0008006" key="4">
    <source>
        <dbReference type="Google" id="ProtNLM"/>
    </source>
</evidence>